<comment type="caution">
    <text evidence="2">The sequence shown here is derived from an EMBL/GenBank/DDBJ whole genome shotgun (WGS) entry which is preliminary data.</text>
</comment>
<sequence>MFVLVTIAILLGLGLIFLLNRSSPPVAAEKAFYQPRDVEQQRLERLTPEQFERLCFLLLEQMGLSITGCHRNTHGEIDITAVNPQPIIGGSYIVRCVLIPPEVPINSTQIIALGDTVRAERASKGIFITTGFFSEEVRKLTEGPPIELLNGQRLRQLLEDHRISLA</sequence>
<dbReference type="AlphaFoldDB" id="A0A2T4U0B7"/>
<dbReference type="GO" id="GO:0003677">
    <property type="term" value="F:DNA binding"/>
    <property type="evidence" value="ECO:0007669"/>
    <property type="project" value="InterPro"/>
</dbReference>
<evidence type="ECO:0000313" key="2">
    <source>
        <dbReference type="EMBL" id="PTL36805.1"/>
    </source>
</evidence>
<dbReference type="PANTHER" id="PTHR30015">
    <property type="entry name" value="MRR RESTRICTION SYSTEM PROTEIN"/>
    <property type="match status" value="1"/>
</dbReference>
<dbReference type="PANTHER" id="PTHR30015:SF7">
    <property type="entry name" value="TYPE IV METHYL-DIRECTED RESTRICTION ENZYME ECOKMRR"/>
    <property type="match status" value="1"/>
</dbReference>
<dbReference type="EMBL" id="NVQC01000011">
    <property type="protein sequence ID" value="PTL36805.1"/>
    <property type="molecule type" value="Genomic_DNA"/>
</dbReference>
<dbReference type="SUPFAM" id="SSF52980">
    <property type="entry name" value="Restriction endonuclease-like"/>
    <property type="match status" value="1"/>
</dbReference>
<dbReference type="InterPro" id="IPR052906">
    <property type="entry name" value="Type_IV_Methyl-Rstrct_Enzyme"/>
</dbReference>
<feature type="domain" description="Restriction endonuclease type IV Mrr" evidence="1">
    <location>
        <begin position="43"/>
        <end position="158"/>
    </location>
</feature>
<dbReference type="InterPro" id="IPR011335">
    <property type="entry name" value="Restrct_endonuc-II-like"/>
</dbReference>
<name>A0A2T4U0B7_9BACT</name>
<dbReference type="OrthoDB" id="9781481at2"/>
<dbReference type="InterPro" id="IPR007560">
    <property type="entry name" value="Restrct_endonuc_IV_Mrr"/>
</dbReference>
<organism evidence="2 3">
    <name type="scientific">Candidatus Methylomirabilis limnetica</name>
    <dbReference type="NCBI Taxonomy" id="2033718"/>
    <lineage>
        <taxon>Bacteria</taxon>
        <taxon>Candidatus Methylomirabilota</taxon>
        <taxon>Candidatus Methylomirabilia</taxon>
        <taxon>Candidatus Methylomirabilales</taxon>
        <taxon>Candidatus Methylomirabilaceae</taxon>
        <taxon>Candidatus Methylomirabilis</taxon>
    </lineage>
</organism>
<dbReference type="Gene3D" id="3.40.1350.10">
    <property type="match status" value="1"/>
</dbReference>
<keyword evidence="3" id="KW-1185">Reference proteome</keyword>
<accession>A0A2T4U0B7</accession>
<reference evidence="3" key="2">
    <citation type="journal article" date="2018" name="Environ. Microbiol.">
        <title>Bloom of a denitrifying methanotroph, 'Candidatus Methylomirabilis limnetica', in a deep stratified lake.</title>
        <authorList>
            <person name="Graf J.S."/>
            <person name="Mayr M.J."/>
            <person name="Marchant H.K."/>
            <person name="Tienken D."/>
            <person name="Hach P.F."/>
            <person name="Brand A."/>
            <person name="Schubert C.J."/>
            <person name="Kuypers M.M."/>
            <person name="Milucka J."/>
        </authorList>
    </citation>
    <scope>NUCLEOTIDE SEQUENCE [LARGE SCALE GENOMIC DNA]</scope>
    <source>
        <strain evidence="3">Zug</strain>
    </source>
</reference>
<dbReference type="Proteomes" id="UP000241436">
    <property type="component" value="Unassembled WGS sequence"/>
</dbReference>
<protein>
    <recommendedName>
        <fullName evidence="1">Restriction endonuclease type IV Mrr domain-containing protein</fullName>
    </recommendedName>
</protein>
<evidence type="ECO:0000313" key="3">
    <source>
        <dbReference type="Proteomes" id="UP000241436"/>
    </source>
</evidence>
<dbReference type="GO" id="GO:0009307">
    <property type="term" value="P:DNA restriction-modification system"/>
    <property type="evidence" value="ECO:0007669"/>
    <property type="project" value="InterPro"/>
</dbReference>
<reference evidence="2 3" key="1">
    <citation type="submission" date="2017-09" db="EMBL/GenBank/DDBJ databases">
        <title>Bloom of a denitrifying methanotroph, Candidatus Methylomirabilis limnetica, in a deep stratified lake.</title>
        <authorList>
            <person name="Graf J.S."/>
            <person name="Marchant H.K."/>
            <person name="Tienken D."/>
            <person name="Hach P.F."/>
            <person name="Brand A."/>
            <person name="Schubert C.J."/>
            <person name="Kuypers M.M."/>
            <person name="Milucka J."/>
        </authorList>
    </citation>
    <scope>NUCLEOTIDE SEQUENCE [LARGE SCALE GENOMIC DNA]</scope>
    <source>
        <strain evidence="2 3">Zug</strain>
    </source>
</reference>
<evidence type="ECO:0000259" key="1">
    <source>
        <dbReference type="Pfam" id="PF04471"/>
    </source>
</evidence>
<dbReference type="Pfam" id="PF04471">
    <property type="entry name" value="Mrr_cat"/>
    <property type="match status" value="1"/>
</dbReference>
<proteinExistence type="predicted"/>
<gene>
    <name evidence="2" type="ORF">CLG94_02185</name>
</gene>
<dbReference type="InterPro" id="IPR011856">
    <property type="entry name" value="tRNA_endonuc-like_dom_sf"/>
</dbReference>
<dbReference type="RefSeq" id="WP_107561269.1">
    <property type="nucleotide sequence ID" value="NZ_NVQC01000011.1"/>
</dbReference>
<dbReference type="GO" id="GO:0015666">
    <property type="term" value="F:restriction endodeoxyribonuclease activity"/>
    <property type="evidence" value="ECO:0007669"/>
    <property type="project" value="TreeGrafter"/>
</dbReference>